<dbReference type="PANTHER" id="PTHR44140:SF2">
    <property type="entry name" value="LD25575P"/>
    <property type="match status" value="1"/>
</dbReference>
<keyword evidence="2" id="KW-0732">Signal</keyword>
<dbReference type="PANTHER" id="PTHR44140">
    <property type="entry name" value="LD25575P"/>
    <property type="match status" value="1"/>
</dbReference>
<dbReference type="InterPro" id="IPR051727">
    <property type="entry name" value="DnaJ_C3_Co-chaperones"/>
</dbReference>
<dbReference type="InterPro" id="IPR025330">
    <property type="entry name" value="DUF4236"/>
</dbReference>
<evidence type="ECO:0000256" key="2">
    <source>
        <dbReference type="ARBA" id="ARBA00022729"/>
    </source>
</evidence>
<name>A0ABS4DGP9_9CHLR</name>
<feature type="compositionally biased region" description="Basic and acidic residues" evidence="4">
    <location>
        <begin position="403"/>
        <end position="412"/>
    </location>
</feature>
<keyword evidence="3" id="KW-0256">Endoplasmic reticulum</keyword>
<dbReference type="InterPro" id="IPR036869">
    <property type="entry name" value="J_dom_sf"/>
</dbReference>
<feature type="region of interest" description="Disordered" evidence="4">
    <location>
        <begin position="375"/>
        <end position="418"/>
    </location>
</feature>
<dbReference type="SMART" id="SM00271">
    <property type="entry name" value="DnaJ"/>
    <property type="match status" value="1"/>
</dbReference>
<feature type="transmembrane region" description="Helical" evidence="5">
    <location>
        <begin position="145"/>
        <end position="169"/>
    </location>
</feature>
<comment type="subcellular location">
    <subcellularLocation>
        <location evidence="1">Endoplasmic reticulum</location>
    </subcellularLocation>
</comment>
<dbReference type="EMBL" id="SIJK02000080">
    <property type="protein sequence ID" value="MBP1468622.1"/>
    <property type="molecule type" value="Genomic_DNA"/>
</dbReference>
<proteinExistence type="predicted"/>
<dbReference type="PROSITE" id="PS50076">
    <property type="entry name" value="DNAJ_2"/>
    <property type="match status" value="1"/>
</dbReference>
<evidence type="ECO:0000256" key="4">
    <source>
        <dbReference type="SAM" id="MobiDB-lite"/>
    </source>
</evidence>
<dbReference type="CDD" id="cd06257">
    <property type="entry name" value="DnaJ"/>
    <property type="match status" value="1"/>
</dbReference>
<dbReference type="Pfam" id="PF14020">
    <property type="entry name" value="DUF4236"/>
    <property type="match status" value="1"/>
</dbReference>
<keyword evidence="8" id="KW-1185">Reference proteome</keyword>
<dbReference type="InterPro" id="IPR001623">
    <property type="entry name" value="DnaJ_domain"/>
</dbReference>
<keyword evidence="5" id="KW-0812">Transmembrane</keyword>
<feature type="domain" description="J" evidence="6">
    <location>
        <begin position="412"/>
        <end position="475"/>
    </location>
</feature>
<dbReference type="Pfam" id="PF00226">
    <property type="entry name" value="DnaJ"/>
    <property type="match status" value="1"/>
</dbReference>
<protein>
    <submittedName>
        <fullName evidence="7">DUF4236 domain-containing protein</fullName>
    </submittedName>
</protein>
<evidence type="ECO:0000313" key="8">
    <source>
        <dbReference type="Proteomes" id="UP001193081"/>
    </source>
</evidence>
<evidence type="ECO:0000256" key="1">
    <source>
        <dbReference type="ARBA" id="ARBA00004240"/>
    </source>
</evidence>
<comment type="caution">
    <text evidence="7">The sequence shown here is derived from an EMBL/GenBank/DDBJ whole genome shotgun (WGS) entry which is preliminary data.</text>
</comment>
<evidence type="ECO:0000259" key="6">
    <source>
        <dbReference type="PROSITE" id="PS50076"/>
    </source>
</evidence>
<organism evidence="7 8">
    <name type="scientific">Candidatus Chloroploca mongolica</name>
    <dbReference type="NCBI Taxonomy" id="2528176"/>
    <lineage>
        <taxon>Bacteria</taxon>
        <taxon>Bacillati</taxon>
        <taxon>Chloroflexota</taxon>
        <taxon>Chloroflexia</taxon>
        <taxon>Chloroflexales</taxon>
        <taxon>Chloroflexineae</taxon>
        <taxon>Oscillochloridaceae</taxon>
        <taxon>Candidatus Chloroploca</taxon>
    </lineage>
</organism>
<gene>
    <name evidence="7" type="ORF">EYB53_023110</name>
</gene>
<accession>A0ABS4DGP9</accession>
<keyword evidence="5" id="KW-1133">Transmembrane helix</keyword>
<dbReference type="Proteomes" id="UP001193081">
    <property type="component" value="Unassembled WGS sequence"/>
</dbReference>
<dbReference type="PRINTS" id="PR00625">
    <property type="entry name" value="JDOMAIN"/>
</dbReference>
<dbReference type="SUPFAM" id="SSF46565">
    <property type="entry name" value="Chaperone J-domain"/>
    <property type="match status" value="1"/>
</dbReference>
<feature type="transmembrane region" description="Helical" evidence="5">
    <location>
        <begin position="111"/>
        <end position="133"/>
    </location>
</feature>
<feature type="compositionally biased region" description="Low complexity" evidence="4">
    <location>
        <begin position="379"/>
        <end position="397"/>
    </location>
</feature>
<evidence type="ECO:0000313" key="7">
    <source>
        <dbReference type="EMBL" id="MBP1468622.1"/>
    </source>
</evidence>
<reference evidence="7 8" key="1">
    <citation type="submission" date="2021-03" db="EMBL/GenBank/DDBJ databases">
        <authorList>
            <person name="Grouzdev D.S."/>
        </authorList>
    </citation>
    <scope>NUCLEOTIDE SEQUENCE [LARGE SCALE GENOMIC DNA]</scope>
    <source>
        <strain evidence="7 8">M50-1</strain>
    </source>
</reference>
<evidence type="ECO:0000256" key="3">
    <source>
        <dbReference type="ARBA" id="ARBA00022824"/>
    </source>
</evidence>
<dbReference type="RefSeq" id="WP_135481547.1">
    <property type="nucleotide sequence ID" value="NZ_SIJK02000080.1"/>
</dbReference>
<evidence type="ECO:0000256" key="5">
    <source>
        <dbReference type="SAM" id="Phobius"/>
    </source>
</evidence>
<dbReference type="Gene3D" id="1.10.287.110">
    <property type="entry name" value="DnaJ domain"/>
    <property type="match status" value="1"/>
</dbReference>
<keyword evidence="5" id="KW-0472">Membrane</keyword>
<sequence length="475" mass="52391">MSFYIRKSVKFGSIRLNFSKSGIGISAGVKGARISTSPRGTYIHMGRNGIYYRQKIDGSIVGTRPTPQTDSGTNFGTSGGNIPSANVSDLVESSNKDLLAQINSRIQEPTYAFIVGIISTAIAGAIASLAYLVQSNASTILESAYPILLALPLVIAAIVWIMGLSVAWVTHQQEKLARTTTLQYKLDEGAKGKFIALQNARADLAKSVCIWRVVSQTPNWDWKRNAGASSIITRKRISARYAHPPFIETRIKVYGILLDSMQLFFLPDQVLIFQGGKYGAVSYDALQVHALPTSFIEYEGVPSDSTVVGYTWQYVRKDGGPDLRFSDNRQIPIAQYGYIELSSQSGLNLHLHVSSLSYAQRFAQALSDYIQHCQEPHRTSSGKTSSGYQQSSGYQRQEQSETEAPKEPRDESPYTILGVSPTASKDEIIAAYRKLAQMYHPDKVAGLAPEFGELAEKRMKAINAAYEQLKRTFKE</sequence>